<dbReference type="RefSeq" id="WP_149306627.1">
    <property type="nucleotide sequence ID" value="NZ_SRSD01000003.1"/>
</dbReference>
<keyword evidence="2" id="KW-0732">Signal</keyword>
<dbReference type="OrthoDB" id="5398424at2"/>
<feature type="signal peptide" evidence="2">
    <location>
        <begin position="1"/>
        <end position="20"/>
    </location>
</feature>
<sequence length="329" mass="35612">MKIILSAIILLLIIVAEAGAANRSVTFFSDGAVVELTGVAARGVVEIPLPPGTREDTVRIRPERGTSIQRVDILPLRRDTRGEKELASLIEQRNRLEDRLGTLATREEIFKSAAKSQSSKAPRKTKSNPDPMQSIRQGTDFAITQLEAVYTARRRAEQEIRRIDARIATARKAGAGEDRVARVIVSPRNGRVTARFAMGKAGWTPCYDIRSNGGGNARVTLYGQVPGFFAGYQIRVSPTSLAGAAAERSSVLPAAGQRARLAEYRMATEEEYFGSGPLPSFSFTLKNATGADLPAGEAAIYRTGEYWGAIRFTGISSGRSARLASKAVR</sequence>
<evidence type="ECO:0000313" key="3">
    <source>
        <dbReference type="EMBL" id="KAA0893311.1"/>
    </source>
</evidence>
<evidence type="ECO:0008006" key="5">
    <source>
        <dbReference type="Google" id="ProtNLM"/>
    </source>
</evidence>
<feature type="region of interest" description="Disordered" evidence="1">
    <location>
        <begin position="112"/>
        <end position="137"/>
    </location>
</feature>
<dbReference type="EMBL" id="SRSD01000003">
    <property type="protein sequence ID" value="KAA0893311.1"/>
    <property type="molecule type" value="Genomic_DNA"/>
</dbReference>
<dbReference type="AlphaFoldDB" id="A0A5A9XNZ6"/>
<evidence type="ECO:0000256" key="2">
    <source>
        <dbReference type="SAM" id="SignalP"/>
    </source>
</evidence>
<accession>A0A5A9XNZ6</accession>
<dbReference type="Proteomes" id="UP000324298">
    <property type="component" value="Unassembled WGS sequence"/>
</dbReference>
<reference evidence="3 4" key="1">
    <citation type="submission" date="2019-04" db="EMBL/GenBank/DDBJ databases">
        <title>Geobacter ruber sp. nov., ferric-reducing bacteria isolated from paddy soil.</title>
        <authorList>
            <person name="Xu Z."/>
            <person name="Masuda Y."/>
            <person name="Itoh H."/>
            <person name="Senoo K."/>
        </authorList>
    </citation>
    <scope>NUCLEOTIDE SEQUENCE [LARGE SCALE GENOMIC DNA]</scope>
    <source>
        <strain evidence="3 4">Red88</strain>
    </source>
</reference>
<proteinExistence type="predicted"/>
<comment type="caution">
    <text evidence="3">The sequence shown here is derived from an EMBL/GenBank/DDBJ whole genome shotgun (WGS) entry which is preliminary data.</text>
</comment>
<gene>
    <name evidence="3" type="ORF">ET418_05705</name>
</gene>
<organism evidence="3 4">
    <name type="scientific">Oryzomonas rubra</name>
    <dbReference type="NCBI Taxonomy" id="2509454"/>
    <lineage>
        <taxon>Bacteria</taxon>
        <taxon>Pseudomonadati</taxon>
        <taxon>Thermodesulfobacteriota</taxon>
        <taxon>Desulfuromonadia</taxon>
        <taxon>Geobacterales</taxon>
        <taxon>Geobacteraceae</taxon>
        <taxon>Oryzomonas</taxon>
    </lineage>
</organism>
<keyword evidence="4" id="KW-1185">Reference proteome</keyword>
<protein>
    <recommendedName>
        <fullName evidence="5">DUF4140 domain-containing protein</fullName>
    </recommendedName>
</protein>
<feature type="compositionally biased region" description="Polar residues" evidence="1">
    <location>
        <begin position="128"/>
        <end position="137"/>
    </location>
</feature>
<evidence type="ECO:0000256" key="1">
    <source>
        <dbReference type="SAM" id="MobiDB-lite"/>
    </source>
</evidence>
<name>A0A5A9XNZ6_9BACT</name>
<evidence type="ECO:0000313" key="4">
    <source>
        <dbReference type="Proteomes" id="UP000324298"/>
    </source>
</evidence>
<feature type="chain" id="PRO_5023008384" description="DUF4140 domain-containing protein" evidence="2">
    <location>
        <begin position="21"/>
        <end position="329"/>
    </location>
</feature>